<evidence type="ECO:0000256" key="13">
    <source>
        <dbReference type="ARBA" id="ARBA00023136"/>
    </source>
</evidence>
<evidence type="ECO:0000256" key="12">
    <source>
        <dbReference type="ARBA" id="ARBA00022989"/>
    </source>
</evidence>
<proteinExistence type="inferred from homology"/>
<evidence type="ECO:0000256" key="18">
    <source>
        <dbReference type="PROSITE-ProRule" id="PRU00175"/>
    </source>
</evidence>
<dbReference type="GO" id="GO:0016558">
    <property type="term" value="P:protein import into peroxisome matrix"/>
    <property type="evidence" value="ECO:0007669"/>
    <property type="project" value="InterPro"/>
</dbReference>
<dbReference type="InterPro" id="IPR006845">
    <property type="entry name" value="Pex_N"/>
</dbReference>
<keyword evidence="7" id="KW-0479">Metal-binding</keyword>
<evidence type="ECO:0000256" key="9">
    <source>
        <dbReference type="ARBA" id="ARBA00022786"/>
    </source>
</evidence>
<evidence type="ECO:0000313" key="21">
    <source>
        <dbReference type="RefSeq" id="XP_033357487.1"/>
    </source>
</evidence>
<dbReference type="AlphaFoldDB" id="A0A6J3KX02"/>
<evidence type="ECO:0000256" key="11">
    <source>
        <dbReference type="ARBA" id="ARBA00022927"/>
    </source>
</evidence>
<evidence type="ECO:0000256" key="1">
    <source>
        <dbReference type="ARBA" id="ARBA00004585"/>
    </source>
</evidence>
<keyword evidence="8 18" id="KW-0863">Zinc-finger</keyword>
<evidence type="ECO:0000256" key="3">
    <source>
        <dbReference type="ARBA" id="ARBA00008704"/>
    </source>
</evidence>
<evidence type="ECO:0000313" key="20">
    <source>
        <dbReference type="Proteomes" id="UP000504631"/>
    </source>
</evidence>
<evidence type="ECO:0000256" key="14">
    <source>
        <dbReference type="ARBA" id="ARBA00023140"/>
    </source>
</evidence>
<organism evidence="20 21">
    <name type="scientific">Bombus vosnesenskii</name>
    <dbReference type="NCBI Taxonomy" id="207650"/>
    <lineage>
        <taxon>Eukaryota</taxon>
        <taxon>Metazoa</taxon>
        <taxon>Ecdysozoa</taxon>
        <taxon>Arthropoda</taxon>
        <taxon>Hexapoda</taxon>
        <taxon>Insecta</taxon>
        <taxon>Pterygota</taxon>
        <taxon>Neoptera</taxon>
        <taxon>Endopterygota</taxon>
        <taxon>Hymenoptera</taxon>
        <taxon>Apocrita</taxon>
        <taxon>Aculeata</taxon>
        <taxon>Apoidea</taxon>
        <taxon>Anthophila</taxon>
        <taxon>Apidae</taxon>
        <taxon>Bombus</taxon>
        <taxon>Pyrobombus</taxon>
    </lineage>
</organism>
<comment type="pathway">
    <text evidence="2">Protein modification; protein ubiquitination.</text>
</comment>
<dbReference type="SUPFAM" id="SSF57850">
    <property type="entry name" value="RING/U-box"/>
    <property type="match status" value="1"/>
</dbReference>
<dbReference type="InterPro" id="IPR017907">
    <property type="entry name" value="Znf_RING_CS"/>
</dbReference>
<reference evidence="21" key="1">
    <citation type="submission" date="2025-08" db="UniProtKB">
        <authorList>
            <consortium name="RefSeq"/>
        </authorList>
    </citation>
    <scope>IDENTIFICATION</scope>
    <source>
        <tissue evidence="21">Muscle</tissue>
    </source>
</reference>
<name>A0A6J3KX02_9HYME</name>
<dbReference type="KEGG" id="bvk:117237536"/>
<comment type="subcellular location">
    <subcellularLocation>
        <location evidence="1">Peroxisome membrane</location>
        <topology evidence="1">Multi-pass membrane protein</topology>
    </subcellularLocation>
</comment>
<evidence type="ECO:0000256" key="8">
    <source>
        <dbReference type="ARBA" id="ARBA00022771"/>
    </source>
</evidence>
<dbReference type="InterPro" id="IPR001841">
    <property type="entry name" value="Znf_RING"/>
</dbReference>
<dbReference type="EC" id="2.3.2.36" evidence="17"/>
<evidence type="ECO:0000256" key="10">
    <source>
        <dbReference type="ARBA" id="ARBA00022833"/>
    </source>
</evidence>
<dbReference type="RefSeq" id="XP_033357487.1">
    <property type="nucleotide sequence ID" value="XM_033501596.1"/>
</dbReference>
<dbReference type="GO" id="GO:0061630">
    <property type="term" value="F:ubiquitin protein ligase activity"/>
    <property type="evidence" value="ECO:0007669"/>
    <property type="project" value="UniProtKB-EC"/>
</dbReference>
<keyword evidence="6" id="KW-0812">Transmembrane</keyword>
<evidence type="ECO:0000256" key="17">
    <source>
        <dbReference type="ARBA" id="ARBA00034523"/>
    </source>
</evidence>
<evidence type="ECO:0000256" key="4">
    <source>
        <dbReference type="ARBA" id="ARBA00022448"/>
    </source>
</evidence>
<dbReference type="SMART" id="SM00184">
    <property type="entry name" value="RING"/>
    <property type="match status" value="1"/>
</dbReference>
<keyword evidence="12" id="KW-1133">Transmembrane helix</keyword>
<dbReference type="Pfam" id="PF00097">
    <property type="entry name" value="zf-C3HC4"/>
    <property type="match status" value="1"/>
</dbReference>
<dbReference type="GeneID" id="117237536"/>
<accession>A0A6J3KX02</accession>
<dbReference type="InterPro" id="IPR025654">
    <property type="entry name" value="PEX2/10"/>
</dbReference>
<evidence type="ECO:0000256" key="5">
    <source>
        <dbReference type="ARBA" id="ARBA00022679"/>
    </source>
</evidence>
<keyword evidence="9" id="KW-0833">Ubl conjugation pathway</keyword>
<keyword evidence="20" id="KW-1185">Reference proteome</keyword>
<feature type="domain" description="RING-type" evidence="19">
    <location>
        <begin position="222"/>
        <end position="262"/>
    </location>
</feature>
<comment type="similarity">
    <text evidence="3">Belongs to the pex2/pex10/pex12 family.</text>
</comment>
<evidence type="ECO:0000256" key="7">
    <source>
        <dbReference type="ARBA" id="ARBA00022723"/>
    </source>
</evidence>
<dbReference type="InterPro" id="IPR013083">
    <property type="entry name" value="Znf_RING/FYVE/PHD"/>
</dbReference>
<dbReference type="InterPro" id="IPR018957">
    <property type="entry name" value="Znf_C3HC4_RING-type"/>
</dbReference>
<keyword evidence="13" id="KW-0472">Membrane</keyword>
<dbReference type="PROSITE" id="PS00518">
    <property type="entry name" value="ZF_RING_1"/>
    <property type="match status" value="1"/>
</dbReference>
<evidence type="ECO:0000256" key="15">
    <source>
        <dbReference type="ARBA" id="ARBA00032511"/>
    </source>
</evidence>
<gene>
    <name evidence="21" type="primary">LOC117237536</name>
</gene>
<comment type="catalytic activity">
    <reaction evidence="16">
        <text>[E2 ubiquitin-conjugating enzyme]-S-ubiquitinyl-L-cysteine + [acceptor protein]-L-cysteine = [E2 ubiquitin-conjugating enzyme]-L-cysteine + [acceptor protein]-S-ubiquitinyl-L-cysteine.</text>
        <dbReference type="EC" id="2.3.2.36"/>
    </reaction>
</comment>
<dbReference type="PANTHER" id="PTHR48178">
    <property type="entry name" value="PEROXISOME BIOGENESIS FACTOR 2"/>
    <property type="match status" value="1"/>
</dbReference>
<dbReference type="Gene3D" id="3.30.40.10">
    <property type="entry name" value="Zinc/RING finger domain, C3HC4 (zinc finger)"/>
    <property type="match status" value="1"/>
</dbReference>
<dbReference type="GO" id="GO:0005778">
    <property type="term" value="C:peroxisomal membrane"/>
    <property type="evidence" value="ECO:0007669"/>
    <property type="project" value="UniProtKB-SubCell"/>
</dbReference>
<dbReference type="GO" id="GO:0005634">
    <property type="term" value="C:nucleus"/>
    <property type="evidence" value="ECO:0007669"/>
    <property type="project" value="UniProtKB-ARBA"/>
</dbReference>
<keyword evidence="14" id="KW-0576">Peroxisome</keyword>
<keyword evidence="10" id="KW-0862">Zinc</keyword>
<keyword evidence="5" id="KW-0808">Transferase</keyword>
<evidence type="ECO:0000259" key="19">
    <source>
        <dbReference type="PROSITE" id="PS50089"/>
    </source>
</evidence>
<dbReference type="GO" id="GO:0008270">
    <property type="term" value="F:zinc ion binding"/>
    <property type="evidence" value="ECO:0007669"/>
    <property type="project" value="UniProtKB-KW"/>
</dbReference>
<protein>
    <recommendedName>
        <fullName evidence="17">RING-type E3 ubiquitin transferase (cysteine targeting)</fullName>
        <ecNumber evidence="17">2.3.2.36</ecNumber>
    </recommendedName>
    <alternativeName>
        <fullName evidence="15">Peroxin-2</fullName>
    </alternativeName>
</protein>
<dbReference type="Proteomes" id="UP000504631">
    <property type="component" value="Unplaced"/>
</dbReference>
<keyword evidence="11" id="KW-0653">Protein transport</keyword>
<evidence type="ECO:0000256" key="16">
    <source>
        <dbReference type="ARBA" id="ARBA00034438"/>
    </source>
</evidence>
<dbReference type="Pfam" id="PF04757">
    <property type="entry name" value="Pex2_Pex12"/>
    <property type="match status" value="1"/>
</dbReference>
<evidence type="ECO:0000256" key="6">
    <source>
        <dbReference type="ARBA" id="ARBA00022692"/>
    </source>
</evidence>
<keyword evidence="4" id="KW-0813">Transport</keyword>
<dbReference type="PANTHER" id="PTHR48178:SF1">
    <property type="entry name" value="PEROXISOME BIOGENESIS FACTOR 2"/>
    <property type="match status" value="1"/>
</dbReference>
<dbReference type="PROSITE" id="PS50089">
    <property type="entry name" value="ZF_RING_2"/>
    <property type="match status" value="1"/>
</dbReference>
<sequence length="290" mass="33520">MPTSPYVSRINQIDAVQLDEEIYKVLRNQAREIGKYQQTEKIDRWQPEIDALLKFFIWNFSLRHGKSTFGQQLLNLHYENITSAKSILYMLSTIGPAYVRDKLVDSGANRRFTILLDRVANVLKLFEFINLLIFMHRGTQPRIVEYILGIASSSTTVHKPRNIGYSYMTRELLWHGLMELFTTSLPMVNFHYLKHTMKKLFTRSKAIDLQGILPTMNLSTKCAYCTDTPILPVHAGCQHIFCYYCLNAHFTVMVEFQCPECSTRLYATSMKTYEASSSTSSKREMSSTAF</sequence>
<evidence type="ECO:0000256" key="2">
    <source>
        <dbReference type="ARBA" id="ARBA00004906"/>
    </source>
</evidence>
<dbReference type="CTD" id="5828"/>